<evidence type="ECO:0000256" key="8">
    <source>
        <dbReference type="ARBA" id="ARBA00038170"/>
    </source>
</evidence>
<feature type="binding site" evidence="19">
    <location>
        <position position="225"/>
    </location>
    <ligand>
        <name>Zn(2+)</name>
        <dbReference type="ChEBI" id="CHEBI:29105"/>
    </ligand>
</feature>
<evidence type="ECO:0000313" key="23">
    <source>
        <dbReference type="Proteomes" id="UP000694388"/>
    </source>
</evidence>
<accession>A0A8C4N0A4</accession>
<dbReference type="GO" id="GO:0035861">
    <property type="term" value="C:site of double-strand break"/>
    <property type="evidence" value="ECO:0007669"/>
    <property type="project" value="UniProtKB-ARBA"/>
</dbReference>
<dbReference type="AlphaFoldDB" id="A0A8C4N0A4"/>
<evidence type="ECO:0000256" key="15">
    <source>
        <dbReference type="ARBA" id="ARBA00052763"/>
    </source>
</evidence>
<keyword evidence="7" id="KW-0520">NAD</keyword>
<dbReference type="InterPro" id="IPR050134">
    <property type="entry name" value="NAD-dep_sirtuin_deacylases"/>
</dbReference>
<evidence type="ECO:0000256" key="19">
    <source>
        <dbReference type="PROSITE-ProRule" id="PRU00236"/>
    </source>
</evidence>
<feature type="domain" description="Deacetylase sirtuin-type" evidence="21">
    <location>
        <begin position="81"/>
        <end position="326"/>
    </location>
</feature>
<dbReference type="Gene3D" id="3.40.50.1220">
    <property type="entry name" value="TPP-binding domain"/>
    <property type="match status" value="1"/>
</dbReference>
<dbReference type="FunFam" id="3.40.50.1220:FF:000038">
    <property type="entry name" value="NAD-dependent protein deacetylase sirtuin-6 isoform X2"/>
    <property type="match status" value="1"/>
</dbReference>
<dbReference type="Gene3D" id="2.20.28.200">
    <property type="match status" value="1"/>
</dbReference>
<evidence type="ECO:0000256" key="18">
    <source>
        <dbReference type="ARBA" id="ARBA00075188"/>
    </source>
</evidence>
<dbReference type="FunFam" id="2.20.28.200:FF:000002">
    <property type="entry name" value="NAD-dependent deacetylase sirtuin-7"/>
    <property type="match status" value="1"/>
</dbReference>
<sequence>MSQGWSRSDRKEADRLMRRRKLEEKTRRQQIRQALQKAGGDRSLAEKALITAWPCLVNSEEVRSARRDAVRKKMEERVEPMEEIRAKVEMLVEAVRMAKYLVVYTGAGVSTAASIPDYRGPNGVWTLLKKGQAVSAGELSDANPTITHMALAKMHAEGLVQHIVSQNCDGLHLRSGLSRTALSELHGNMYIEVCTDCGHEIVRLFDVTEKTGLRRHITGRMCPTCSSQLRDTIVHFGEKGALEQPLNWAGALRAARRADTILCLGSSLKVLKKYPSLWGMERVRGKRAKLYIVNLQWTPKDGAAVLKVSARCDDIMIMLMKQLGLEIPPYNRGQDQIFHLATPLRPDELHSHSRRLLKQPSHDVSGQREEDRRSQSKNSTRTLRSETKAKSEKLEVESRRNEREGGVYSSLITQRTLDPGWFDVPLWGRQV</sequence>
<dbReference type="Ensembl" id="ENSEBUT00000000807.1">
    <property type="protein sequence ID" value="ENSEBUP00000000508.1"/>
    <property type="gene ID" value="ENSEBUG00000000643.1"/>
</dbReference>
<evidence type="ECO:0000256" key="12">
    <source>
        <dbReference type="ARBA" id="ARBA00050237"/>
    </source>
</evidence>
<keyword evidence="5 19" id="KW-0479">Metal-binding</keyword>
<dbReference type="InterPro" id="IPR029035">
    <property type="entry name" value="DHS-like_NAD/FAD-binding_dom"/>
</dbReference>
<reference evidence="22" key="1">
    <citation type="submission" date="2025-08" db="UniProtKB">
        <authorList>
            <consortium name="Ensembl"/>
        </authorList>
    </citation>
    <scope>IDENTIFICATION</scope>
</reference>
<evidence type="ECO:0000256" key="10">
    <source>
        <dbReference type="ARBA" id="ARBA00043038"/>
    </source>
</evidence>
<evidence type="ECO:0000256" key="20">
    <source>
        <dbReference type="SAM" id="MobiDB-lite"/>
    </source>
</evidence>
<feature type="region of interest" description="Disordered" evidence="20">
    <location>
        <begin position="354"/>
        <end position="406"/>
    </location>
</feature>
<dbReference type="GO" id="GO:0002244">
    <property type="term" value="P:hematopoietic progenitor cell differentiation"/>
    <property type="evidence" value="ECO:0007669"/>
    <property type="project" value="Ensembl"/>
</dbReference>
<comment type="subunit">
    <text evidence="16">Interacts with UBTF and the RNA polymerase I complex. Interacts with components of the B-WICH complex, such as MYBBP1A, SMARCA5/SNF2H and BAZ1B/WSTF. Interacts with ELK4, leading to stabilization at target promoters for H3K18Ac deacetylation. Interacts with histone H2A and/or histone H2B. Interacts with DNMT1. Interacts with SIRT1.</text>
</comment>
<comment type="similarity">
    <text evidence="8">Belongs to the sirtuin family. Class IV subfamily.</text>
</comment>
<dbReference type="PANTHER" id="PTHR11085:SF1">
    <property type="entry name" value="NAD-DEPENDENT PROTEIN DEACETYLASE SIRTUIN-7"/>
    <property type="match status" value="1"/>
</dbReference>
<comment type="catalytic activity">
    <reaction evidence="13">
        <text>N(6)-succinyl-L-lysyl-[protein] + NAD(+) + H2O = 2''-O-succinyl-ADP-D-ribose + nicotinamide + L-lysyl-[protein]</text>
        <dbReference type="Rhea" id="RHEA:47668"/>
        <dbReference type="Rhea" id="RHEA-COMP:9752"/>
        <dbReference type="Rhea" id="RHEA-COMP:11877"/>
        <dbReference type="ChEBI" id="CHEBI:15377"/>
        <dbReference type="ChEBI" id="CHEBI:17154"/>
        <dbReference type="ChEBI" id="CHEBI:29969"/>
        <dbReference type="ChEBI" id="CHEBI:57540"/>
        <dbReference type="ChEBI" id="CHEBI:87830"/>
        <dbReference type="ChEBI" id="CHEBI:87832"/>
    </reaction>
    <physiologicalReaction direction="left-to-right" evidence="13">
        <dbReference type="Rhea" id="RHEA:47669"/>
    </physiologicalReaction>
</comment>
<evidence type="ECO:0000256" key="13">
    <source>
        <dbReference type="ARBA" id="ARBA00051105"/>
    </source>
</evidence>
<feature type="compositionally biased region" description="Basic and acidic residues" evidence="20">
    <location>
        <begin position="383"/>
        <end position="405"/>
    </location>
</feature>
<comment type="catalytic activity">
    <reaction evidence="11">
        <text>N(6)-acetyl-L-lysyl-[protein] + NAD(+) + H2O = 2''-O-acetyl-ADP-D-ribose + nicotinamide + L-lysyl-[protein]</text>
        <dbReference type="Rhea" id="RHEA:43636"/>
        <dbReference type="Rhea" id="RHEA-COMP:9752"/>
        <dbReference type="Rhea" id="RHEA-COMP:10731"/>
        <dbReference type="ChEBI" id="CHEBI:15377"/>
        <dbReference type="ChEBI" id="CHEBI:17154"/>
        <dbReference type="ChEBI" id="CHEBI:29969"/>
        <dbReference type="ChEBI" id="CHEBI:57540"/>
        <dbReference type="ChEBI" id="CHEBI:61930"/>
        <dbReference type="ChEBI" id="CHEBI:83767"/>
        <dbReference type="EC" id="2.3.1.286"/>
    </reaction>
    <physiologicalReaction direction="left-to-right" evidence="11">
        <dbReference type="Rhea" id="RHEA:43637"/>
    </physiologicalReaction>
</comment>
<dbReference type="GO" id="GO:0046872">
    <property type="term" value="F:metal ion binding"/>
    <property type="evidence" value="ECO:0007669"/>
    <property type="project" value="UniProtKB-KW"/>
</dbReference>
<evidence type="ECO:0000256" key="3">
    <source>
        <dbReference type="ARBA" id="ARBA00022553"/>
    </source>
</evidence>
<feature type="binding site" evidence="19">
    <location>
        <position position="222"/>
    </location>
    <ligand>
        <name>Zn(2+)</name>
        <dbReference type="ChEBI" id="CHEBI:29105"/>
    </ligand>
</feature>
<dbReference type="GO" id="GO:0001666">
    <property type="term" value="P:response to hypoxia"/>
    <property type="evidence" value="ECO:0007669"/>
    <property type="project" value="Ensembl"/>
</dbReference>
<proteinExistence type="inferred from homology"/>
<evidence type="ECO:0000256" key="1">
    <source>
        <dbReference type="ARBA" id="ARBA00001947"/>
    </source>
</evidence>
<evidence type="ECO:0000256" key="7">
    <source>
        <dbReference type="ARBA" id="ARBA00023027"/>
    </source>
</evidence>
<comment type="cofactor">
    <cofactor evidence="1">
        <name>Zn(2+)</name>
        <dbReference type="ChEBI" id="CHEBI:29105"/>
    </cofactor>
</comment>
<keyword evidence="23" id="KW-1185">Reference proteome</keyword>
<dbReference type="GO" id="GO:0070403">
    <property type="term" value="F:NAD+ binding"/>
    <property type="evidence" value="ECO:0007669"/>
    <property type="project" value="InterPro"/>
</dbReference>
<dbReference type="EC" id="2.3.1.286" evidence="2"/>
<dbReference type="GeneTree" id="ENSGT00940000159703"/>
<dbReference type="GO" id="GO:0005634">
    <property type="term" value="C:nucleus"/>
    <property type="evidence" value="ECO:0007669"/>
    <property type="project" value="TreeGrafter"/>
</dbReference>
<dbReference type="Proteomes" id="UP000694388">
    <property type="component" value="Unplaced"/>
</dbReference>
<dbReference type="GO" id="GO:0097372">
    <property type="term" value="F:histone H3K18 deacetylase activity, NAD-dependent"/>
    <property type="evidence" value="ECO:0007669"/>
    <property type="project" value="TreeGrafter"/>
</dbReference>
<feature type="binding site" evidence="19">
    <location>
        <position position="197"/>
    </location>
    <ligand>
        <name>Zn(2+)</name>
        <dbReference type="ChEBI" id="CHEBI:29105"/>
    </ligand>
</feature>
<dbReference type="GO" id="GO:0010468">
    <property type="term" value="P:regulation of gene expression"/>
    <property type="evidence" value="ECO:0007669"/>
    <property type="project" value="UniProtKB-ARBA"/>
</dbReference>
<dbReference type="Pfam" id="PF02146">
    <property type="entry name" value="SIR2"/>
    <property type="match status" value="1"/>
</dbReference>
<feature type="compositionally biased region" description="Basic and acidic residues" evidence="20">
    <location>
        <begin position="365"/>
        <end position="374"/>
    </location>
</feature>
<dbReference type="InterPro" id="IPR003000">
    <property type="entry name" value="Sirtuin"/>
</dbReference>
<evidence type="ECO:0000256" key="5">
    <source>
        <dbReference type="ARBA" id="ARBA00022723"/>
    </source>
</evidence>
<protein>
    <recommendedName>
        <fullName evidence="17">NAD-dependent protein deacetylase sirtuin-7</fullName>
        <ecNumber evidence="2">2.3.1.286</ecNumber>
    </recommendedName>
    <alternativeName>
        <fullName evidence="18">NAD-dependent protein deacylase sirtuin-7</fullName>
    </alternativeName>
    <alternativeName>
        <fullName evidence="10">Regulatory protein SIR2 homolog 7</fullName>
    </alternativeName>
    <alternativeName>
        <fullName evidence="9">SIR2-like protein 7</fullName>
    </alternativeName>
</protein>
<feature type="active site" description="Proton acceptor" evidence="19">
    <location>
        <position position="186"/>
    </location>
</feature>
<feature type="region of interest" description="Disordered" evidence="20">
    <location>
        <begin position="1"/>
        <end position="29"/>
    </location>
</feature>
<evidence type="ECO:0000313" key="22">
    <source>
        <dbReference type="Ensembl" id="ENSEBUP00000000508.1"/>
    </source>
</evidence>
<evidence type="ECO:0000256" key="16">
    <source>
        <dbReference type="ARBA" id="ARBA00062653"/>
    </source>
</evidence>
<name>A0A8C4N0A4_EPTBU</name>
<evidence type="ECO:0000259" key="21">
    <source>
        <dbReference type="PROSITE" id="PS50305"/>
    </source>
</evidence>
<dbReference type="InterPro" id="IPR026590">
    <property type="entry name" value="Ssirtuin_cat_dom"/>
</dbReference>
<keyword evidence="3" id="KW-0597">Phosphoprotein</keyword>
<evidence type="ECO:0000256" key="6">
    <source>
        <dbReference type="ARBA" id="ARBA00022833"/>
    </source>
</evidence>
<dbReference type="GO" id="GO:0140374">
    <property type="term" value="P:antiviral innate immune response"/>
    <property type="evidence" value="ECO:0007669"/>
    <property type="project" value="Ensembl"/>
</dbReference>
<comment type="catalytic activity">
    <reaction evidence="14">
        <text>N(6)-propanoyl-L-lysyl-[protein] + NAD(+) + H2O = 3''-O-propanoyl-ADP-D-ribose + nicotinamide + L-lysyl-[protein]</text>
        <dbReference type="Rhea" id="RHEA:23500"/>
        <dbReference type="Rhea" id="RHEA-COMP:9752"/>
        <dbReference type="Rhea" id="RHEA-COMP:13758"/>
        <dbReference type="ChEBI" id="CHEBI:15377"/>
        <dbReference type="ChEBI" id="CHEBI:17154"/>
        <dbReference type="ChEBI" id="CHEBI:29969"/>
        <dbReference type="ChEBI" id="CHEBI:57540"/>
        <dbReference type="ChEBI" id="CHEBI:138019"/>
        <dbReference type="ChEBI" id="CHEBI:145015"/>
    </reaction>
    <physiologicalReaction direction="left-to-right" evidence="14">
        <dbReference type="Rhea" id="RHEA:23501"/>
    </physiologicalReaction>
</comment>
<comment type="catalytic activity">
    <reaction evidence="15">
        <text>N(6)-glutaryl-L-lysyl-[protein] + NAD(+) + H2O = 2''-O-glutaryl-ADP-D-ribose + nicotinamide + L-lysyl-[protein]</text>
        <dbReference type="Rhea" id="RHEA:47664"/>
        <dbReference type="Rhea" id="RHEA-COMP:9752"/>
        <dbReference type="Rhea" id="RHEA-COMP:11875"/>
        <dbReference type="ChEBI" id="CHEBI:15377"/>
        <dbReference type="ChEBI" id="CHEBI:17154"/>
        <dbReference type="ChEBI" id="CHEBI:29969"/>
        <dbReference type="ChEBI" id="CHEBI:57540"/>
        <dbReference type="ChEBI" id="CHEBI:87828"/>
        <dbReference type="ChEBI" id="CHEBI:87829"/>
    </reaction>
    <physiologicalReaction direction="left-to-right" evidence="15">
        <dbReference type="Rhea" id="RHEA:47665"/>
    </physiologicalReaction>
</comment>
<dbReference type="GO" id="GO:0010821">
    <property type="term" value="P:regulation of mitochondrion organization"/>
    <property type="evidence" value="ECO:0007669"/>
    <property type="project" value="UniProtKB-ARBA"/>
</dbReference>
<keyword evidence="4" id="KW-0808">Transferase</keyword>
<dbReference type="PANTHER" id="PTHR11085">
    <property type="entry name" value="NAD-DEPENDENT PROTEIN DEACYLASE SIRTUIN-5, MITOCHONDRIAL-RELATED"/>
    <property type="match status" value="1"/>
</dbReference>
<feature type="binding site" evidence="19">
    <location>
        <position position="194"/>
    </location>
    <ligand>
        <name>Zn(2+)</name>
        <dbReference type="ChEBI" id="CHEBI:29105"/>
    </ligand>
</feature>
<evidence type="ECO:0000256" key="2">
    <source>
        <dbReference type="ARBA" id="ARBA00012928"/>
    </source>
</evidence>
<dbReference type="SUPFAM" id="SSF52467">
    <property type="entry name" value="DHS-like NAD/FAD-binding domain"/>
    <property type="match status" value="1"/>
</dbReference>
<evidence type="ECO:0000256" key="14">
    <source>
        <dbReference type="ARBA" id="ARBA00051399"/>
    </source>
</evidence>
<comment type="catalytic activity">
    <reaction evidence="12">
        <text>N(6)-decanoyl-L-lysyl-[protein] + NAD(+) + H2O = 2''-O-decanoyl-ADP-D-ribose + nicotinamide + L-lysyl-[protein]</text>
        <dbReference type="Rhea" id="RHEA:70631"/>
        <dbReference type="Rhea" id="RHEA-COMP:9752"/>
        <dbReference type="Rhea" id="RHEA-COMP:17932"/>
        <dbReference type="ChEBI" id="CHEBI:15377"/>
        <dbReference type="ChEBI" id="CHEBI:17154"/>
        <dbReference type="ChEBI" id="CHEBI:29969"/>
        <dbReference type="ChEBI" id="CHEBI:57540"/>
        <dbReference type="ChEBI" id="CHEBI:143222"/>
        <dbReference type="ChEBI" id="CHEBI:189688"/>
    </reaction>
    <physiologicalReaction direction="left-to-right" evidence="12">
        <dbReference type="Rhea" id="RHEA:70632"/>
    </physiologicalReaction>
</comment>
<evidence type="ECO:0000256" key="11">
    <source>
        <dbReference type="ARBA" id="ARBA00050163"/>
    </source>
</evidence>
<reference evidence="22" key="2">
    <citation type="submission" date="2025-09" db="UniProtKB">
        <authorList>
            <consortium name="Ensembl"/>
        </authorList>
    </citation>
    <scope>IDENTIFICATION</scope>
</reference>
<evidence type="ECO:0000256" key="17">
    <source>
        <dbReference type="ARBA" id="ARBA00074008"/>
    </source>
</evidence>
<dbReference type="PROSITE" id="PS50305">
    <property type="entry name" value="SIRTUIN"/>
    <property type="match status" value="1"/>
</dbReference>
<evidence type="ECO:0000256" key="4">
    <source>
        <dbReference type="ARBA" id="ARBA00022679"/>
    </source>
</evidence>
<keyword evidence="6 19" id="KW-0862">Zinc</keyword>
<organism evidence="22 23">
    <name type="scientific">Eptatretus burgeri</name>
    <name type="common">Inshore hagfish</name>
    <dbReference type="NCBI Taxonomy" id="7764"/>
    <lineage>
        <taxon>Eukaryota</taxon>
        <taxon>Metazoa</taxon>
        <taxon>Chordata</taxon>
        <taxon>Craniata</taxon>
        <taxon>Vertebrata</taxon>
        <taxon>Cyclostomata</taxon>
        <taxon>Myxini</taxon>
        <taxon>Myxiniformes</taxon>
        <taxon>Myxinidae</taxon>
        <taxon>Eptatretinae</taxon>
        <taxon>Eptatretus</taxon>
    </lineage>
</organism>
<evidence type="ECO:0000256" key="9">
    <source>
        <dbReference type="ARBA" id="ARBA00041832"/>
    </source>
</evidence>
<dbReference type="GO" id="GO:0000785">
    <property type="term" value="C:chromatin"/>
    <property type="evidence" value="ECO:0007669"/>
    <property type="project" value="TreeGrafter"/>
</dbReference>
<dbReference type="GO" id="GO:0140861">
    <property type="term" value="P:DNA repair-dependent chromatin remodeling"/>
    <property type="evidence" value="ECO:0007669"/>
    <property type="project" value="UniProtKB-ARBA"/>
</dbReference>
<feature type="compositionally biased region" description="Basic and acidic residues" evidence="20">
    <location>
        <begin position="7"/>
        <end position="27"/>
    </location>
</feature>